<dbReference type="PATRIC" id="fig|1162668.3.peg.784"/>
<keyword evidence="3" id="KW-1185">Reference proteome</keyword>
<dbReference type="STRING" id="1162668.LFE_0676"/>
<keyword evidence="1" id="KW-1133">Transmembrane helix</keyword>
<reference evidence="2 3" key="1">
    <citation type="journal article" date="2012" name="J. Bacteriol.">
        <title>Complete Genome Sequence of Leptospirillum ferrooxidans Strain C2-3, Isolated from a Fresh Volcanic Ash Deposit on the Island of Miyake, Japan.</title>
        <authorList>
            <person name="Fujimura R."/>
            <person name="Sato Y."/>
            <person name="Nishizawa T."/>
            <person name="Oshima K."/>
            <person name="Kim S.-W."/>
            <person name="Hattori M."/>
            <person name="Kamijo T."/>
            <person name="Ohta H."/>
        </authorList>
    </citation>
    <scope>NUCLEOTIDE SEQUENCE [LARGE SCALE GENOMIC DNA]</scope>
    <source>
        <strain evidence="2 3">C2-3</strain>
    </source>
</reference>
<sequence length="84" mass="9552">MNRKNGSIAASLIVLTFWLDLFSPDQAMAYMPRYVHVTLGVPWIAYLIFLLGVLAPVFLYLGVSWYWRHEIESSGKSGDDQGEE</sequence>
<evidence type="ECO:0000313" key="3">
    <source>
        <dbReference type="Proteomes" id="UP000007382"/>
    </source>
</evidence>
<keyword evidence="1" id="KW-0812">Transmembrane</keyword>
<reference evidence="3" key="2">
    <citation type="submission" date="2012-03" db="EMBL/GenBank/DDBJ databases">
        <title>The complete genome sequence of the pioneer microbe on fresh volcanic deposit, Leptospirillum ferrooxidans strain C2-3.</title>
        <authorList>
            <person name="Fujimura R."/>
            <person name="Sato Y."/>
            <person name="Nishizawa T."/>
            <person name="Nanba K."/>
            <person name="Oshima K."/>
            <person name="Hattori M."/>
            <person name="Kamijo T."/>
            <person name="Ohta H."/>
        </authorList>
    </citation>
    <scope>NUCLEOTIDE SEQUENCE [LARGE SCALE GENOMIC DNA]</scope>
    <source>
        <strain evidence="3">C2-3</strain>
    </source>
</reference>
<feature type="transmembrane region" description="Helical" evidence="1">
    <location>
        <begin position="43"/>
        <end position="67"/>
    </location>
</feature>
<dbReference type="EMBL" id="AP012342">
    <property type="protein sequence ID" value="BAM06391.1"/>
    <property type="molecule type" value="Genomic_DNA"/>
</dbReference>
<dbReference type="KEGG" id="lfc:LFE_0676"/>
<accession>I0IM92</accession>
<evidence type="ECO:0000313" key="2">
    <source>
        <dbReference type="EMBL" id="BAM06391.1"/>
    </source>
</evidence>
<dbReference type="AlphaFoldDB" id="I0IM92"/>
<gene>
    <name evidence="2" type="ordered locus">LFE_0676</name>
</gene>
<evidence type="ECO:0000256" key="1">
    <source>
        <dbReference type="SAM" id="Phobius"/>
    </source>
</evidence>
<organism evidence="2 3">
    <name type="scientific">Leptospirillum ferrooxidans (strain C2-3)</name>
    <dbReference type="NCBI Taxonomy" id="1162668"/>
    <lineage>
        <taxon>Bacteria</taxon>
        <taxon>Pseudomonadati</taxon>
        <taxon>Nitrospirota</taxon>
        <taxon>Nitrospiria</taxon>
        <taxon>Nitrospirales</taxon>
        <taxon>Nitrospiraceae</taxon>
        <taxon>Leptospirillum</taxon>
    </lineage>
</organism>
<dbReference type="Proteomes" id="UP000007382">
    <property type="component" value="Chromosome"/>
</dbReference>
<dbReference type="RefSeq" id="WP_014448883.1">
    <property type="nucleotide sequence ID" value="NC_017094.1"/>
</dbReference>
<proteinExistence type="predicted"/>
<protein>
    <submittedName>
        <fullName evidence="2">Uncharacterized protein</fullName>
    </submittedName>
</protein>
<keyword evidence="1" id="KW-0472">Membrane</keyword>
<dbReference type="HOGENOM" id="CLU_2650036_0_0_0"/>
<name>I0IM92_LEPFC</name>